<dbReference type="OrthoDB" id="246839at2759"/>
<accession>A0A061IT68</accession>
<sequence>MLRWTGGSRARSSFQQPAAPSYRAGAHGTDTGVNVGRCHNMHKFQQATTSHEQRLGRQHSCDGRNVLKGFSRGPRESGDACVSTSHEGAGKRSLASSTGDDGEVGVDCTALEWSVKAAAAAAAVTAPRQETPEGWAAPACKEALPHLGLGEHALALDAPTHPDCNYAPGECTVEAQVGSGGAEPRYPGCGVPGADAQWTEVASSPPLHVPEWENELGPPLDDTTLAPQGCFLWHLPESAEEWELQCWGHFPPPLMLGGEVHQDPMNAFLDRHVPFTSSGLRPEADQTIAFVEEPVTALTNDEFSCGLLYEEYNEPAATGGCGGEYATCIASDGFPDAGTTHMAVSRGWRTPTHRDRYAEPLDPAGVEGTVFPSTSQMPFAVRCSSPESPGTRPSAALGLASLLTGVNQSQTMPHAEFREPFMRSGRGRGGQRAAWPDLDVAMQEPYGARLYPGFHSSAPEPPAARGGRARGTGRGSRRGQSLNLFGGVPSARFQAFQRRHRRG</sequence>
<proteinExistence type="predicted"/>
<gene>
    <name evidence="2" type="ORF">TRSC58_06610</name>
</gene>
<reference evidence="2 3" key="1">
    <citation type="submission" date="2013-07" db="EMBL/GenBank/DDBJ databases">
        <authorList>
            <person name="Stoco P.H."/>
            <person name="Wagner G."/>
            <person name="Gerber A."/>
            <person name="Zaha A."/>
            <person name="Thompson C."/>
            <person name="Bartholomeu D.C."/>
            <person name="Luckemeyer D.D."/>
            <person name="Bahia D."/>
            <person name="Loreto E."/>
            <person name="Prestes E.B."/>
            <person name="Lima F.M."/>
            <person name="Rodrigues-Luiz G."/>
            <person name="Vallejo G.A."/>
            <person name="Filho J.F."/>
            <person name="Monteiro K.M."/>
            <person name="Tyler K.M."/>
            <person name="de Almeida L.G."/>
            <person name="Ortiz M.F."/>
            <person name="Siervo M.A."/>
            <person name="de Moraes M.H."/>
            <person name="Cunha O.L."/>
            <person name="Mendonca-Neto R."/>
            <person name="Silva R."/>
            <person name="Teixeira S.M."/>
            <person name="Murta S.M."/>
            <person name="Sincero T.C."/>
            <person name="Mendes T.A."/>
            <person name="Urmenyi T.P."/>
            <person name="Silva V.G."/>
            <person name="da Rocha W.D."/>
            <person name="Andersson B."/>
            <person name="Romanha A.J."/>
            <person name="Steindel M."/>
            <person name="de Vasconcelos A.T."/>
            <person name="Grisard E.C."/>
        </authorList>
    </citation>
    <scope>NUCLEOTIDE SEQUENCE [LARGE SCALE GENOMIC DNA]</scope>
    <source>
        <strain evidence="2 3">SC58</strain>
    </source>
</reference>
<protein>
    <submittedName>
        <fullName evidence="2">Uncharacterized protein</fullName>
    </submittedName>
</protein>
<organism evidence="2 3">
    <name type="scientific">Trypanosoma rangeli SC58</name>
    <dbReference type="NCBI Taxonomy" id="429131"/>
    <lineage>
        <taxon>Eukaryota</taxon>
        <taxon>Discoba</taxon>
        <taxon>Euglenozoa</taxon>
        <taxon>Kinetoplastea</taxon>
        <taxon>Metakinetoplastina</taxon>
        <taxon>Trypanosomatida</taxon>
        <taxon>Trypanosomatidae</taxon>
        <taxon>Trypanosoma</taxon>
        <taxon>Herpetosoma</taxon>
    </lineage>
</organism>
<feature type="region of interest" description="Disordered" evidence="1">
    <location>
        <begin position="454"/>
        <end position="486"/>
    </location>
</feature>
<dbReference type="EMBL" id="AUPL01006610">
    <property type="protein sequence ID" value="ESL05729.1"/>
    <property type="molecule type" value="Genomic_DNA"/>
</dbReference>
<dbReference type="VEuPathDB" id="TriTrypDB:TRSC58_06610"/>
<evidence type="ECO:0000313" key="2">
    <source>
        <dbReference type="EMBL" id="ESL05729.1"/>
    </source>
</evidence>
<feature type="region of interest" description="Disordered" evidence="1">
    <location>
        <begin position="1"/>
        <end position="28"/>
    </location>
</feature>
<dbReference type="Proteomes" id="UP000031737">
    <property type="component" value="Unassembled WGS sequence"/>
</dbReference>
<comment type="caution">
    <text evidence="2">The sequence shown here is derived from an EMBL/GenBank/DDBJ whole genome shotgun (WGS) entry which is preliminary data.</text>
</comment>
<evidence type="ECO:0000256" key="1">
    <source>
        <dbReference type="SAM" id="MobiDB-lite"/>
    </source>
</evidence>
<dbReference type="AlphaFoldDB" id="A0A061IT68"/>
<keyword evidence="3" id="KW-1185">Reference proteome</keyword>
<name>A0A061IT68_TRYRA</name>
<evidence type="ECO:0000313" key="3">
    <source>
        <dbReference type="Proteomes" id="UP000031737"/>
    </source>
</evidence>
<feature type="region of interest" description="Disordered" evidence="1">
    <location>
        <begin position="68"/>
        <end position="101"/>
    </location>
</feature>